<dbReference type="EMBL" id="KZ680214">
    <property type="protein sequence ID" value="PTB65724.1"/>
    <property type="molecule type" value="Genomic_DNA"/>
</dbReference>
<dbReference type="PANTHER" id="PTHR24321">
    <property type="entry name" value="DEHYDROGENASES, SHORT CHAIN"/>
    <property type="match status" value="1"/>
</dbReference>
<dbReference type="Proteomes" id="UP000241546">
    <property type="component" value="Unassembled WGS sequence"/>
</dbReference>
<dbReference type="CDD" id="cd05233">
    <property type="entry name" value="SDR_c"/>
    <property type="match status" value="1"/>
</dbReference>
<evidence type="ECO:0000313" key="4">
    <source>
        <dbReference type="Proteomes" id="UP000241546"/>
    </source>
</evidence>
<gene>
    <name evidence="3" type="ORF">BBK36DRAFT_1121084</name>
</gene>
<keyword evidence="4" id="KW-1185">Reference proteome</keyword>
<dbReference type="OrthoDB" id="5840532at2759"/>
<protein>
    <submittedName>
        <fullName evidence="3">NAD(P)-binding protein</fullName>
    </submittedName>
</protein>
<name>A0A2T4B8S1_9HYPO</name>
<dbReference type="SUPFAM" id="SSF51735">
    <property type="entry name" value="NAD(P)-binding Rossmann-fold domains"/>
    <property type="match status" value="1"/>
</dbReference>
<dbReference type="RefSeq" id="XP_024749044.1">
    <property type="nucleotide sequence ID" value="XM_024890786.1"/>
</dbReference>
<accession>A0A2T4B8S1</accession>
<evidence type="ECO:0000256" key="1">
    <source>
        <dbReference type="ARBA" id="ARBA00006484"/>
    </source>
</evidence>
<organism evidence="3 4">
    <name type="scientific">Trichoderma citrinoviride</name>
    <dbReference type="NCBI Taxonomy" id="58853"/>
    <lineage>
        <taxon>Eukaryota</taxon>
        <taxon>Fungi</taxon>
        <taxon>Dikarya</taxon>
        <taxon>Ascomycota</taxon>
        <taxon>Pezizomycotina</taxon>
        <taxon>Sordariomycetes</taxon>
        <taxon>Hypocreomycetidae</taxon>
        <taxon>Hypocreales</taxon>
        <taxon>Hypocreaceae</taxon>
        <taxon>Trichoderma</taxon>
    </lineage>
</organism>
<dbReference type="AlphaFoldDB" id="A0A2T4B8S1"/>
<dbReference type="PRINTS" id="PR00081">
    <property type="entry name" value="GDHRDH"/>
</dbReference>
<reference evidence="4" key="1">
    <citation type="submission" date="2016-07" db="EMBL/GenBank/DDBJ databases">
        <title>Multiple horizontal gene transfer events from other fungi enriched the ability of initially mycotrophic Trichoderma (Ascomycota) to feed on dead plant biomass.</title>
        <authorList>
            <consortium name="DOE Joint Genome Institute"/>
            <person name="Atanasova L."/>
            <person name="Chenthamara K."/>
            <person name="Zhang J."/>
            <person name="Grujic M."/>
            <person name="Henrissat B."/>
            <person name="Kuo A."/>
            <person name="Aerts A."/>
            <person name="Salamov A."/>
            <person name="Lipzen A."/>
            <person name="Labutti K."/>
            <person name="Barry K."/>
            <person name="Miao Y."/>
            <person name="Rahimi M.J."/>
            <person name="Shen Q."/>
            <person name="Grigoriev I.V."/>
            <person name="Kubicek C.P."/>
            <person name="Druzhinina I.S."/>
        </authorList>
    </citation>
    <scope>NUCLEOTIDE SEQUENCE [LARGE SCALE GENOMIC DNA]</scope>
    <source>
        <strain evidence="4">TUCIM 6016</strain>
    </source>
</reference>
<evidence type="ECO:0000313" key="3">
    <source>
        <dbReference type="EMBL" id="PTB65724.1"/>
    </source>
</evidence>
<keyword evidence="2" id="KW-0560">Oxidoreductase</keyword>
<dbReference type="InterPro" id="IPR036291">
    <property type="entry name" value="NAD(P)-bd_dom_sf"/>
</dbReference>
<sequence>MINKLLHGPSFISGAARGIGRATAFAFAKYGSPQLALADIDAVALKQTIKELKNAHPNVEVLPIEFDAASADSTVKAVEAASSAFGRIDHAVNNVGIPGPMGPSVSVSTDDFKRLLDINLTSMWIAQREQIKLMLQQEPIQQEFGKVRGTIVNLSSVWGGFGSRNFASMAAYVTSKHGIIGLTKSASLPPLMSSPGGGTDANQYAAEHIRINAICPGYTMTPIMGDVGPEIQRALDEGMHRTAMKRFAQPEELANSITYLSSWMSSFMSGEAMLVDG</sequence>
<dbReference type="GeneID" id="36598904"/>
<dbReference type="Pfam" id="PF13561">
    <property type="entry name" value="adh_short_C2"/>
    <property type="match status" value="1"/>
</dbReference>
<comment type="similarity">
    <text evidence="1">Belongs to the short-chain dehydrogenases/reductases (SDR) family.</text>
</comment>
<dbReference type="PRINTS" id="PR00080">
    <property type="entry name" value="SDRFAMILY"/>
</dbReference>
<evidence type="ECO:0000256" key="2">
    <source>
        <dbReference type="ARBA" id="ARBA00023002"/>
    </source>
</evidence>
<dbReference type="GO" id="GO:0016491">
    <property type="term" value="F:oxidoreductase activity"/>
    <property type="evidence" value="ECO:0007669"/>
    <property type="project" value="UniProtKB-KW"/>
</dbReference>
<dbReference type="PANTHER" id="PTHR24321:SF12">
    <property type="entry name" value="SHORT-CHAIN DEHYDROGENASE_REDUCTASE FAMILY, PUTATIVE (AFU_ORTHOLOGUE AFUA_5G14340)-RELATED"/>
    <property type="match status" value="1"/>
</dbReference>
<proteinExistence type="inferred from homology"/>
<dbReference type="InterPro" id="IPR002347">
    <property type="entry name" value="SDR_fam"/>
</dbReference>
<dbReference type="Gene3D" id="3.40.50.720">
    <property type="entry name" value="NAD(P)-binding Rossmann-like Domain"/>
    <property type="match status" value="1"/>
</dbReference>